<keyword evidence="8" id="KW-0812">Transmembrane</keyword>
<evidence type="ECO:0000256" key="4">
    <source>
        <dbReference type="ARBA" id="ARBA00022525"/>
    </source>
</evidence>
<keyword evidence="8" id="KW-0472">Membrane</keyword>
<dbReference type="GO" id="GO:0010052">
    <property type="term" value="P:guard cell differentiation"/>
    <property type="evidence" value="ECO:0007669"/>
    <property type="project" value="UniProtKB-UniRule"/>
</dbReference>
<evidence type="ECO:0000256" key="3">
    <source>
        <dbReference type="ARBA" id="ARBA00022473"/>
    </source>
</evidence>
<protein>
    <recommendedName>
        <fullName evidence="7">Epidermal patterning factor-like protein</fullName>
    </recommendedName>
</protein>
<evidence type="ECO:0000313" key="9">
    <source>
        <dbReference type="EMBL" id="KAG6710764.1"/>
    </source>
</evidence>
<keyword evidence="4 7" id="KW-0964">Secreted</keyword>
<evidence type="ECO:0000256" key="5">
    <source>
        <dbReference type="ARBA" id="ARBA00022729"/>
    </source>
</evidence>
<dbReference type="PANTHER" id="PTHR33109:SF49">
    <property type="entry name" value="EPIDERMAL PATTERNING FACTOR-LIKE PROTEIN"/>
    <property type="match status" value="1"/>
</dbReference>
<dbReference type="AlphaFoldDB" id="A0A922EV11"/>
<keyword evidence="3 7" id="KW-0217">Developmental protein</keyword>
<keyword evidence="6" id="KW-1015">Disulfide bond</keyword>
<accession>A0A922EV11</accession>
<evidence type="ECO:0000256" key="1">
    <source>
        <dbReference type="ARBA" id="ARBA00004613"/>
    </source>
</evidence>
<evidence type="ECO:0000256" key="7">
    <source>
        <dbReference type="RuleBase" id="RU367102"/>
    </source>
</evidence>
<sequence>MLVLPVQRTIQCNPFQNKNRRTSTANAYTHLTSFEGMPKSGKKMEQKSQLKSLVTIFALLLMILTIFHPCQAHSRYLQIAPSPAVSGMRSGGKRMRGGSFPAKCHSKCNQCKPCVPVQVSVRALTLEDNEYYPLVWKCMCRHFVFSP</sequence>
<reference evidence="9" key="1">
    <citation type="submission" date="2021-01" db="EMBL/GenBank/DDBJ databases">
        <authorList>
            <person name="Lovell J.T."/>
            <person name="Bentley N."/>
            <person name="Bhattarai G."/>
            <person name="Jenkins J.W."/>
            <person name="Sreedasyam A."/>
            <person name="Alarcon Y."/>
            <person name="Bock C."/>
            <person name="Boston L."/>
            <person name="Carlson J."/>
            <person name="Cervantes K."/>
            <person name="Clermont K."/>
            <person name="Krom N."/>
            <person name="Kubenka K."/>
            <person name="Mamidi S."/>
            <person name="Mattison C."/>
            <person name="Monteros M."/>
            <person name="Pisani C."/>
            <person name="Plott C."/>
            <person name="Rajasekar S."/>
            <person name="Rhein H.S."/>
            <person name="Rohla C."/>
            <person name="Song M."/>
            <person name="Hilaire R.S."/>
            <person name="Shu S."/>
            <person name="Wells L."/>
            <person name="Wang X."/>
            <person name="Webber J."/>
            <person name="Heerema R.J."/>
            <person name="Klein P."/>
            <person name="Conner P."/>
            <person name="Grauke L."/>
            <person name="Grimwood J."/>
            <person name="Schmutz J."/>
            <person name="Randall J.J."/>
        </authorList>
    </citation>
    <scope>NUCLEOTIDE SEQUENCE</scope>
    <source>
        <tissue evidence="9">Leaf</tissue>
    </source>
</reference>
<evidence type="ECO:0000256" key="6">
    <source>
        <dbReference type="ARBA" id="ARBA00023157"/>
    </source>
</evidence>
<comment type="similarity">
    <text evidence="2 7">Belongs to the plant cysteine rich small secretory peptide family. Epidermal patterning factor subfamily.</text>
</comment>
<dbReference type="GO" id="GO:0005576">
    <property type="term" value="C:extracellular region"/>
    <property type="evidence" value="ECO:0007669"/>
    <property type="project" value="UniProtKB-SubCell"/>
</dbReference>
<proteinExistence type="inferred from homology"/>
<keyword evidence="5" id="KW-0732">Signal</keyword>
<feature type="transmembrane region" description="Helical" evidence="8">
    <location>
        <begin position="50"/>
        <end position="68"/>
    </location>
</feature>
<name>A0A922EV11_CARIL</name>
<evidence type="ECO:0000313" key="10">
    <source>
        <dbReference type="Proteomes" id="UP000811246"/>
    </source>
</evidence>
<comment type="function">
    <text evidence="7">Controls stomatal patterning.</text>
</comment>
<organism evidence="9 10">
    <name type="scientific">Carya illinoinensis</name>
    <name type="common">Pecan</name>
    <dbReference type="NCBI Taxonomy" id="32201"/>
    <lineage>
        <taxon>Eukaryota</taxon>
        <taxon>Viridiplantae</taxon>
        <taxon>Streptophyta</taxon>
        <taxon>Embryophyta</taxon>
        <taxon>Tracheophyta</taxon>
        <taxon>Spermatophyta</taxon>
        <taxon>Magnoliopsida</taxon>
        <taxon>eudicotyledons</taxon>
        <taxon>Gunneridae</taxon>
        <taxon>Pentapetalae</taxon>
        <taxon>rosids</taxon>
        <taxon>fabids</taxon>
        <taxon>Fagales</taxon>
        <taxon>Juglandaceae</taxon>
        <taxon>Carya</taxon>
    </lineage>
</organism>
<comment type="caution">
    <text evidence="9">The sequence shown here is derived from an EMBL/GenBank/DDBJ whole genome shotgun (WGS) entry which is preliminary data.</text>
</comment>
<dbReference type="PANTHER" id="PTHR33109">
    <property type="entry name" value="EPIDERMAL PATTERNING FACTOR-LIKE PROTEIN 4"/>
    <property type="match status" value="1"/>
</dbReference>
<comment type="subcellular location">
    <subcellularLocation>
        <location evidence="1 7">Secreted</location>
    </subcellularLocation>
</comment>
<dbReference type="InterPro" id="IPR039455">
    <property type="entry name" value="EPFL"/>
</dbReference>
<dbReference type="EMBL" id="CM031829">
    <property type="protein sequence ID" value="KAG6710764.1"/>
    <property type="molecule type" value="Genomic_DNA"/>
</dbReference>
<gene>
    <name evidence="9" type="ORF">I3842_05G018400</name>
</gene>
<dbReference type="Pfam" id="PF17181">
    <property type="entry name" value="EPF"/>
    <property type="match status" value="1"/>
</dbReference>
<keyword evidence="8" id="KW-1133">Transmembrane helix</keyword>
<evidence type="ECO:0000256" key="2">
    <source>
        <dbReference type="ARBA" id="ARBA00008127"/>
    </source>
</evidence>
<evidence type="ECO:0000256" key="8">
    <source>
        <dbReference type="SAM" id="Phobius"/>
    </source>
</evidence>
<dbReference type="Proteomes" id="UP000811246">
    <property type="component" value="Chromosome 5"/>
</dbReference>